<feature type="coiled-coil region" evidence="7">
    <location>
        <begin position="5"/>
        <end position="32"/>
    </location>
</feature>
<evidence type="ECO:0000256" key="2">
    <source>
        <dbReference type="ARBA" id="ARBA00008889"/>
    </source>
</evidence>
<evidence type="ECO:0000256" key="1">
    <source>
        <dbReference type="ARBA" id="ARBA00002633"/>
    </source>
</evidence>
<dbReference type="EMBL" id="BAZW01000010">
    <property type="protein sequence ID" value="GAO29601.1"/>
    <property type="molecule type" value="Genomic_DNA"/>
</dbReference>
<reference evidence="8 9" key="1">
    <citation type="journal article" date="2015" name="Microbes Environ.">
        <title>Distribution and evolution of nitrogen fixation genes in the phylum bacteroidetes.</title>
        <authorList>
            <person name="Inoue J."/>
            <person name="Oshima K."/>
            <person name="Suda W."/>
            <person name="Sakamoto M."/>
            <person name="Iino T."/>
            <person name="Noda S."/>
            <person name="Hongoh Y."/>
            <person name="Hattori M."/>
            <person name="Ohkuma M."/>
        </authorList>
    </citation>
    <scope>NUCLEOTIDE SEQUENCE [LARGE SCALE GENOMIC DNA]</scope>
    <source>
        <strain evidence="8">JCM 15548</strain>
    </source>
</reference>
<dbReference type="SUPFAM" id="SSF160369">
    <property type="entry name" value="Ribosomal protein L10-like"/>
    <property type="match status" value="1"/>
</dbReference>
<dbReference type="Gene3D" id="6.10.250.290">
    <property type="match status" value="1"/>
</dbReference>
<dbReference type="InterPro" id="IPR047865">
    <property type="entry name" value="Ribosomal_uL10_bac_type"/>
</dbReference>
<accession>A0A0E9LWV5</accession>
<evidence type="ECO:0000256" key="3">
    <source>
        <dbReference type="ARBA" id="ARBA00022980"/>
    </source>
</evidence>
<evidence type="ECO:0000256" key="6">
    <source>
        <dbReference type="ARBA" id="ARBA00035502"/>
    </source>
</evidence>
<dbReference type="Proteomes" id="UP000032900">
    <property type="component" value="Unassembled WGS sequence"/>
</dbReference>
<dbReference type="PANTHER" id="PTHR11560">
    <property type="entry name" value="39S RIBOSOMAL PROTEIN L10, MITOCHONDRIAL"/>
    <property type="match status" value="1"/>
</dbReference>
<comment type="similarity">
    <text evidence="2">Belongs to the universal ribosomal protein uL10 family.</text>
</comment>
<dbReference type="NCBIfam" id="NF000955">
    <property type="entry name" value="PRK00099.1-1"/>
    <property type="match status" value="1"/>
</dbReference>
<protein>
    <recommendedName>
        <fullName evidence="5">Large ribosomal subunit protein uL10</fullName>
    </recommendedName>
    <alternativeName>
        <fullName evidence="6">50S ribosomal protein L10</fullName>
    </alternativeName>
</protein>
<dbReference type="AlphaFoldDB" id="A0A0E9LWV5"/>
<dbReference type="Gene3D" id="3.30.70.1730">
    <property type="match status" value="1"/>
</dbReference>
<name>A0A0E9LWV5_9BACT</name>
<proteinExistence type="inferred from homology"/>
<dbReference type="STRING" id="1236989.JCM15548_11803"/>
<sequence>MVVKNTLFQKAMEQSERNMEGLEEALKGTSAVMFSNTGNLPAKLIKEFRKKGTVPAFKGAFVEESVYIGESQLEALVSIKSKEELLGDVIGLLQSPMKNVVSALQSGGTTIHGILKTLEERN</sequence>
<evidence type="ECO:0000313" key="8">
    <source>
        <dbReference type="EMBL" id="GAO29601.1"/>
    </source>
</evidence>
<dbReference type="Pfam" id="PF00466">
    <property type="entry name" value="Ribosomal_L10"/>
    <property type="match status" value="1"/>
</dbReference>
<evidence type="ECO:0000256" key="7">
    <source>
        <dbReference type="SAM" id="Coils"/>
    </source>
</evidence>
<keyword evidence="4" id="KW-0687">Ribonucleoprotein</keyword>
<comment type="function">
    <text evidence="1">Forms part of the ribosomal stalk, playing a central role in the interaction of the ribosome with GTP-bound translation factors.</text>
</comment>
<gene>
    <name evidence="8" type="ORF">JCM15548_11803</name>
</gene>
<evidence type="ECO:0000256" key="5">
    <source>
        <dbReference type="ARBA" id="ARBA00035202"/>
    </source>
</evidence>
<keyword evidence="3 8" id="KW-0689">Ribosomal protein</keyword>
<keyword evidence="9" id="KW-1185">Reference proteome</keyword>
<comment type="caution">
    <text evidence="8">The sequence shown here is derived from an EMBL/GenBank/DDBJ whole genome shotgun (WGS) entry which is preliminary data.</text>
</comment>
<keyword evidence="7" id="KW-0175">Coiled coil</keyword>
<dbReference type="InterPro" id="IPR043141">
    <property type="entry name" value="Ribosomal_uL10-like_sf"/>
</dbReference>
<evidence type="ECO:0000256" key="4">
    <source>
        <dbReference type="ARBA" id="ARBA00023274"/>
    </source>
</evidence>
<organism evidence="8 9">
    <name type="scientific">Geofilum rubicundum JCM 15548</name>
    <dbReference type="NCBI Taxonomy" id="1236989"/>
    <lineage>
        <taxon>Bacteria</taxon>
        <taxon>Pseudomonadati</taxon>
        <taxon>Bacteroidota</taxon>
        <taxon>Bacteroidia</taxon>
        <taxon>Marinilabiliales</taxon>
        <taxon>Marinilabiliaceae</taxon>
        <taxon>Geofilum</taxon>
    </lineage>
</organism>
<dbReference type="GO" id="GO:0005840">
    <property type="term" value="C:ribosome"/>
    <property type="evidence" value="ECO:0007669"/>
    <property type="project" value="UniProtKB-KW"/>
</dbReference>
<evidence type="ECO:0000313" key="9">
    <source>
        <dbReference type="Proteomes" id="UP000032900"/>
    </source>
</evidence>
<dbReference type="GO" id="GO:1990904">
    <property type="term" value="C:ribonucleoprotein complex"/>
    <property type="evidence" value="ECO:0007669"/>
    <property type="project" value="UniProtKB-KW"/>
</dbReference>
<dbReference type="InterPro" id="IPR001790">
    <property type="entry name" value="Ribosomal_uL10"/>
</dbReference>